<gene>
    <name evidence="4" type="ORF">Ae201684_000863</name>
</gene>
<evidence type="ECO:0000313" key="4">
    <source>
        <dbReference type="EMBL" id="KAF0744377.1"/>
    </source>
</evidence>
<dbReference type="InterPro" id="IPR001849">
    <property type="entry name" value="PH_domain"/>
</dbReference>
<sequence>MPLGRRRLASKSPHKLEEEELPMDKSTDEMPSPKSNGSFPMFRLASDTKMKRMSVRPPETTSDSPRLWNHMTTPVKTGYLSKLSTGKWKRRHWHERWFVLTSNGALHYFKYEQRPDGHQTPQDSFMLHESGALLTIQVDLPRGTPTPFCFAITVLGETLLVCANTEKEFREWTNAISTAINPKKTESATTPPLEWKSGTSPESIGSHDLDGGWSDWLRWPRAMGLLVGVNTTVGLLRYGNWYFVVLTVISMNLVLLWLLTSRKQKKAVTTTTEDLTASPPPPSKAVAGTINGTRAVAGCSMKECKVEPYEAGCWTQLAATRFNVRKGPNYRRTKAKAPSENALLTLIATDAYRSDTKIDNIGKVVQLPDLPNERRDILIINCQVPCYTPSNPLWGEQKTDGDGFNFVTYFAIPPNVRDKMNETNPAEPAIKLFKAFLQDDSPIRDRLKAIGVVVNPTEQNLGRMEKHLLETYNGQPILTRPQHRFYRGDGYFEVDIDAHIFNFVARKGLCGVADHFGNMVVDFGFVLEGQEDDELPEQILGCVRLCKVDLKNAPRLA</sequence>
<organism evidence="4 5">
    <name type="scientific">Aphanomyces euteiches</name>
    <dbReference type="NCBI Taxonomy" id="100861"/>
    <lineage>
        <taxon>Eukaryota</taxon>
        <taxon>Sar</taxon>
        <taxon>Stramenopiles</taxon>
        <taxon>Oomycota</taxon>
        <taxon>Saprolegniomycetes</taxon>
        <taxon>Saprolegniales</taxon>
        <taxon>Verrucalvaceae</taxon>
        <taxon>Aphanomyces</taxon>
    </lineage>
</organism>
<feature type="compositionally biased region" description="Basic and acidic residues" evidence="1">
    <location>
        <begin position="14"/>
        <end position="28"/>
    </location>
</feature>
<evidence type="ECO:0000256" key="2">
    <source>
        <dbReference type="SAM" id="Phobius"/>
    </source>
</evidence>
<keyword evidence="2" id="KW-0812">Transmembrane</keyword>
<dbReference type="PROSITE" id="PS50003">
    <property type="entry name" value="PH_DOMAIN"/>
    <property type="match status" value="1"/>
</dbReference>
<dbReference type="Pfam" id="PF07059">
    <property type="entry name" value="EDR2_C"/>
    <property type="match status" value="1"/>
</dbReference>
<feature type="region of interest" description="Disordered" evidence="1">
    <location>
        <begin position="1"/>
        <end position="40"/>
    </location>
</feature>
<reference evidence="4 5" key="1">
    <citation type="submission" date="2019-07" db="EMBL/GenBank/DDBJ databases">
        <title>Genomics analysis of Aphanomyces spp. identifies a new class of oomycete effector associated with host adaptation.</title>
        <authorList>
            <person name="Gaulin E."/>
        </authorList>
    </citation>
    <scope>NUCLEOTIDE SEQUENCE [LARGE SCALE GENOMIC DNA]</scope>
    <source>
        <strain evidence="4 5">ATCC 201684</strain>
    </source>
</reference>
<keyword evidence="2" id="KW-1133">Transmembrane helix</keyword>
<dbReference type="PANTHER" id="PTHR31558">
    <property type="entry name" value="CW14 PROTEIN"/>
    <property type="match status" value="1"/>
</dbReference>
<dbReference type="InterPro" id="IPR009769">
    <property type="entry name" value="EDR2_C"/>
</dbReference>
<keyword evidence="5" id="KW-1185">Reference proteome</keyword>
<feature type="region of interest" description="Disordered" evidence="1">
    <location>
        <begin position="184"/>
        <end position="204"/>
    </location>
</feature>
<dbReference type="PANTHER" id="PTHR31558:SF3">
    <property type="entry name" value="CW14 PROTEIN"/>
    <property type="match status" value="1"/>
</dbReference>
<dbReference type="EMBL" id="VJMJ01000009">
    <property type="protein sequence ID" value="KAF0744377.1"/>
    <property type="molecule type" value="Genomic_DNA"/>
</dbReference>
<dbReference type="CDD" id="cd00821">
    <property type="entry name" value="PH"/>
    <property type="match status" value="1"/>
</dbReference>
<dbReference type="Pfam" id="PF00169">
    <property type="entry name" value="PH"/>
    <property type="match status" value="1"/>
</dbReference>
<keyword evidence="2" id="KW-0472">Membrane</keyword>
<proteinExistence type="predicted"/>
<dbReference type="Proteomes" id="UP000481153">
    <property type="component" value="Unassembled WGS sequence"/>
</dbReference>
<dbReference type="SMART" id="SM00233">
    <property type="entry name" value="PH"/>
    <property type="match status" value="1"/>
</dbReference>
<evidence type="ECO:0000259" key="3">
    <source>
        <dbReference type="PROSITE" id="PS50003"/>
    </source>
</evidence>
<feature type="domain" description="PH" evidence="3">
    <location>
        <begin position="73"/>
        <end position="181"/>
    </location>
</feature>
<dbReference type="VEuPathDB" id="FungiDB:AeMF1_016816"/>
<protein>
    <recommendedName>
        <fullName evidence="3">PH domain-containing protein</fullName>
    </recommendedName>
</protein>
<dbReference type="AlphaFoldDB" id="A0A6G0XV68"/>
<feature type="compositionally biased region" description="Basic residues" evidence="1">
    <location>
        <begin position="1"/>
        <end position="13"/>
    </location>
</feature>
<name>A0A6G0XV68_9STRA</name>
<feature type="transmembrane region" description="Helical" evidence="2">
    <location>
        <begin position="241"/>
        <end position="259"/>
    </location>
</feature>
<comment type="caution">
    <text evidence="4">The sequence shown here is derived from an EMBL/GenBank/DDBJ whole genome shotgun (WGS) entry which is preliminary data.</text>
</comment>
<dbReference type="InterPro" id="IPR011993">
    <property type="entry name" value="PH-like_dom_sf"/>
</dbReference>
<evidence type="ECO:0000256" key="1">
    <source>
        <dbReference type="SAM" id="MobiDB-lite"/>
    </source>
</evidence>
<evidence type="ECO:0000313" key="5">
    <source>
        <dbReference type="Proteomes" id="UP000481153"/>
    </source>
</evidence>
<dbReference type="Gene3D" id="2.30.29.30">
    <property type="entry name" value="Pleckstrin-homology domain (PH domain)/Phosphotyrosine-binding domain (PTB)"/>
    <property type="match status" value="1"/>
</dbReference>
<accession>A0A6G0XV68</accession>
<dbReference type="SUPFAM" id="SSF50729">
    <property type="entry name" value="PH domain-like"/>
    <property type="match status" value="1"/>
</dbReference>